<protein>
    <submittedName>
        <fullName evidence="2">Uncharacterized protein</fullName>
    </submittedName>
</protein>
<reference evidence="2 3" key="1">
    <citation type="submission" date="2017-12" db="EMBL/GenBank/DDBJ databases">
        <title>Chromulinavorax destructans is a abundant pathogen of dominant heterotrophic picoflagllates.</title>
        <authorList>
            <person name="Deeg C.M."/>
            <person name="Zimmer M."/>
            <person name="Suttle C.A."/>
        </authorList>
    </citation>
    <scope>NUCLEOTIDE SEQUENCE [LARGE SCALE GENOMIC DNA]</scope>
    <source>
        <strain evidence="2 3">SeV1</strain>
    </source>
</reference>
<feature type="compositionally biased region" description="Polar residues" evidence="1">
    <location>
        <begin position="319"/>
        <end position="328"/>
    </location>
</feature>
<gene>
    <name evidence="2" type="ORF">C0J27_02520</name>
</gene>
<sequence length="352" mass="40729">MKKILFYILICSPALMCSMELQRPLLLDYTFAVCPPENLIENLQQHACTAKNFDKTGKLFQELLYDRFSTQDLEYLVEVVTSGKQVSAVSALHHAVGNKEEFAYASVAMILQQEKLLDCKNGKLQKALDEDRQKYILRKKNILLYLNPFNKNNQQAGQLYWKLLQDRTDRRNRNTLYPECNQLLPPFKLDDQSDAFEDDSDNNDMTSKLLADLQNYFIDEGLMVHQEIDLSDRSKESVPASALCSSVIPSFVNKFTFHEGMSLDVVDKLIFLSSEYRYSSTIAKLNNELIAIDKNLEYEKKKLVQRLARAIECRNNSDISAHSNSSKSVRWDQSVKDSKPTQKTRRQRRRKK</sequence>
<proteinExistence type="predicted"/>
<feature type="region of interest" description="Disordered" evidence="1">
    <location>
        <begin position="319"/>
        <end position="352"/>
    </location>
</feature>
<dbReference type="KEGG" id="cdes:C0J27_02520"/>
<dbReference type="RefSeq" id="WP_115585624.1">
    <property type="nucleotide sequence ID" value="NZ_CP025544.1"/>
</dbReference>
<organism evidence="2 3">
    <name type="scientific">Candidatus Chromulinivorax destructor</name>
    <dbReference type="NCBI Taxonomy" id="2066483"/>
    <lineage>
        <taxon>Bacteria</taxon>
        <taxon>Candidatus Babelota</taxon>
        <taxon>Candidatus Babeliae</taxon>
        <taxon>Candidatus Babeliales</taxon>
        <taxon>Candidatus Chromulinivoraceae</taxon>
        <taxon>Candidatus Chromulinivorax</taxon>
    </lineage>
</organism>
<accession>A0A345ZBE2</accession>
<dbReference type="EMBL" id="CP025544">
    <property type="protein sequence ID" value="AXK60609.1"/>
    <property type="molecule type" value="Genomic_DNA"/>
</dbReference>
<name>A0A345ZBE2_9BACT</name>
<keyword evidence="3" id="KW-1185">Reference proteome</keyword>
<dbReference type="Proteomes" id="UP000254834">
    <property type="component" value="Chromosome"/>
</dbReference>
<evidence type="ECO:0000256" key="1">
    <source>
        <dbReference type="SAM" id="MobiDB-lite"/>
    </source>
</evidence>
<feature type="compositionally biased region" description="Basic and acidic residues" evidence="1">
    <location>
        <begin position="329"/>
        <end position="340"/>
    </location>
</feature>
<evidence type="ECO:0000313" key="2">
    <source>
        <dbReference type="EMBL" id="AXK60609.1"/>
    </source>
</evidence>
<dbReference type="AlphaFoldDB" id="A0A345ZBE2"/>
<evidence type="ECO:0000313" key="3">
    <source>
        <dbReference type="Proteomes" id="UP000254834"/>
    </source>
</evidence>
<feature type="compositionally biased region" description="Basic residues" evidence="1">
    <location>
        <begin position="342"/>
        <end position="352"/>
    </location>
</feature>